<reference evidence="1" key="1">
    <citation type="submission" date="2023-10" db="EMBL/GenBank/DDBJ databases">
        <authorList>
            <person name="Domelevo Entfellner J.-B."/>
        </authorList>
    </citation>
    <scope>NUCLEOTIDE SEQUENCE</scope>
</reference>
<organism evidence="1 2">
    <name type="scientific">Sphenostylis stenocarpa</name>
    <dbReference type="NCBI Taxonomy" id="92480"/>
    <lineage>
        <taxon>Eukaryota</taxon>
        <taxon>Viridiplantae</taxon>
        <taxon>Streptophyta</taxon>
        <taxon>Embryophyta</taxon>
        <taxon>Tracheophyta</taxon>
        <taxon>Spermatophyta</taxon>
        <taxon>Magnoliopsida</taxon>
        <taxon>eudicotyledons</taxon>
        <taxon>Gunneridae</taxon>
        <taxon>Pentapetalae</taxon>
        <taxon>rosids</taxon>
        <taxon>fabids</taxon>
        <taxon>Fabales</taxon>
        <taxon>Fabaceae</taxon>
        <taxon>Papilionoideae</taxon>
        <taxon>50 kb inversion clade</taxon>
        <taxon>NPAAA clade</taxon>
        <taxon>indigoferoid/millettioid clade</taxon>
        <taxon>Phaseoleae</taxon>
        <taxon>Sphenostylis</taxon>
    </lineage>
</organism>
<gene>
    <name evidence="1" type="ORF">AYBTSS11_LOCUS6775</name>
</gene>
<protein>
    <submittedName>
        <fullName evidence="1">Uncharacterized protein</fullName>
    </submittedName>
</protein>
<name>A0AA86VWZ3_9FABA</name>
<accession>A0AA86VWZ3</accession>
<evidence type="ECO:0000313" key="2">
    <source>
        <dbReference type="Proteomes" id="UP001189624"/>
    </source>
</evidence>
<evidence type="ECO:0000313" key="1">
    <source>
        <dbReference type="EMBL" id="CAJ1934181.1"/>
    </source>
</evidence>
<keyword evidence="2" id="KW-1185">Reference proteome</keyword>
<proteinExistence type="predicted"/>
<dbReference type="Gramene" id="rna-AYBTSS11_LOCUS6775">
    <property type="protein sequence ID" value="CAJ1934181.1"/>
    <property type="gene ID" value="gene-AYBTSS11_LOCUS6775"/>
</dbReference>
<dbReference type="AlphaFoldDB" id="A0AA86VWZ3"/>
<dbReference type="EMBL" id="OY731399">
    <property type="protein sequence ID" value="CAJ1934181.1"/>
    <property type="molecule type" value="Genomic_DNA"/>
</dbReference>
<sequence length="109" mass="12385">MMSQSKQKPCTCSSLSYGERDPERLCEILLEREDQTLRLELERVMIGGGLAFLVTLTTIVFEVEGNNCLGTNQTKRERLYLPFMGKVQLFSSDLDFKFNLEKIGDLEGA</sequence>
<dbReference type="Proteomes" id="UP001189624">
    <property type="component" value="Chromosome 2"/>
</dbReference>